<gene>
    <name evidence="2" type="ORF">M23134_08212</name>
</gene>
<dbReference type="AlphaFoldDB" id="A1ZHB4"/>
<name>A1ZHB4_MICM2</name>
<sequence>MGNTATKKEEDDNQAPATKYDTPDEKTTQVINVVKSYFANLTNGNYEAAAQDNFAPSVDQWITMKNTHPKAIATEAKRFLSTKTDVKYTPNLAGIVLKDNKARVVVRQEWKGYDTTLEVWLEFDNSVKIKSYKEGKIFKMKIVKPSALEAYLSKIKKFEYPVNVNSQQYSTFKAMDKSGLNLLIKDAIEGENFQNIGYFEISSDLVGILYIRGYRSSQSIVLNTFNRKSGKAVAIEVVGFMGGGHMMAGYNQACDITIQANGKISNTWHSTTSGQEMGEQGASFYQITPNGQIVKSS</sequence>
<accession>A1ZHB4</accession>
<dbReference type="EMBL" id="AAWS01000007">
    <property type="protein sequence ID" value="EAY30383.1"/>
    <property type="molecule type" value="Genomic_DNA"/>
</dbReference>
<evidence type="ECO:0000313" key="3">
    <source>
        <dbReference type="Proteomes" id="UP000004095"/>
    </source>
</evidence>
<feature type="compositionally biased region" description="Basic and acidic residues" evidence="1">
    <location>
        <begin position="1"/>
        <end position="10"/>
    </location>
</feature>
<dbReference type="Proteomes" id="UP000004095">
    <property type="component" value="Unassembled WGS sequence"/>
</dbReference>
<keyword evidence="3" id="KW-1185">Reference proteome</keyword>
<feature type="region of interest" description="Disordered" evidence="1">
    <location>
        <begin position="1"/>
        <end position="24"/>
    </location>
</feature>
<reference evidence="2 3" key="1">
    <citation type="submission" date="2007-01" db="EMBL/GenBank/DDBJ databases">
        <authorList>
            <person name="Haygood M."/>
            <person name="Podell S."/>
            <person name="Anderson C."/>
            <person name="Hopkinson B."/>
            <person name="Roe K."/>
            <person name="Barbeau K."/>
            <person name="Gaasterland T."/>
            <person name="Ferriera S."/>
            <person name="Johnson J."/>
            <person name="Kravitz S."/>
            <person name="Beeson K."/>
            <person name="Sutton G."/>
            <person name="Rogers Y.-H."/>
            <person name="Friedman R."/>
            <person name="Frazier M."/>
            <person name="Venter J.C."/>
        </authorList>
    </citation>
    <scope>NUCLEOTIDE SEQUENCE [LARGE SCALE GENOMIC DNA]</scope>
    <source>
        <strain evidence="2 3">ATCC 23134</strain>
    </source>
</reference>
<comment type="caution">
    <text evidence="2">The sequence shown here is derived from an EMBL/GenBank/DDBJ whole genome shotgun (WGS) entry which is preliminary data.</text>
</comment>
<organism evidence="2 3">
    <name type="scientific">Microscilla marina ATCC 23134</name>
    <dbReference type="NCBI Taxonomy" id="313606"/>
    <lineage>
        <taxon>Bacteria</taxon>
        <taxon>Pseudomonadati</taxon>
        <taxon>Bacteroidota</taxon>
        <taxon>Cytophagia</taxon>
        <taxon>Cytophagales</taxon>
        <taxon>Microscillaceae</taxon>
        <taxon>Microscilla</taxon>
    </lineage>
</organism>
<evidence type="ECO:0000313" key="2">
    <source>
        <dbReference type="EMBL" id="EAY30383.1"/>
    </source>
</evidence>
<evidence type="ECO:0000256" key="1">
    <source>
        <dbReference type="SAM" id="MobiDB-lite"/>
    </source>
</evidence>
<protein>
    <submittedName>
        <fullName evidence="2">Uncharacterized protein</fullName>
    </submittedName>
</protein>
<proteinExistence type="predicted"/>